<proteinExistence type="predicted"/>
<comment type="caution">
    <text evidence="1">The sequence shown here is derived from an EMBL/GenBank/DDBJ whole genome shotgun (WGS) entry which is preliminary data.</text>
</comment>
<evidence type="ECO:0000313" key="2">
    <source>
        <dbReference type="Proteomes" id="UP000249518"/>
    </source>
</evidence>
<keyword evidence="2" id="KW-1185">Reference proteome</keyword>
<evidence type="ECO:0000313" key="1">
    <source>
        <dbReference type="EMBL" id="RAR46822.1"/>
    </source>
</evidence>
<gene>
    <name evidence="1" type="ORF">B0I10_11439</name>
</gene>
<sequence length="162" mass="18040">MVSSCGTGLKISSDKLSGINSNFKGTFQNNPHKKASKKGTPSDSDILELLNILNKKSDSVSVSFISNKLVIKYDDILGKSAAYFDGKFSEKGYYEIYFSKKNIQIPPLLPIFYSKVDIDRIRISLTQENELIIDSYYSRGGNIFLMAAGGSGRSQFYFKSTK</sequence>
<name>A0A328WKD5_9FLAO</name>
<accession>A0A328WKD5</accession>
<dbReference type="EMBL" id="QLSV01000014">
    <property type="protein sequence ID" value="RAR46822.1"/>
    <property type="molecule type" value="Genomic_DNA"/>
</dbReference>
<dbReference type="AlphaFoldDB" id="A0A328WKD5"/>
<dbReference type="Proteomes" id="UP000249518">
    <property type="component" value="Unassembled WGS sequence"/>
</dbReference>
<protein>
    <submittedName>
        <fullName evidence="1">Uncharacterized protein</fullName>
    </submittedName>
</protein>
<organism evidence="1 2">
    <name type="scientific">Flavobacterium lacus</name>
    <dbReference type="NCBI Taxonomy" id="1353778"/>
    <lineage>
        <taxon>Bacteria</taxon>
        <taxon>Pseudomonadati</taxon>
        <taxon>Bacteroidota</taxon>
        <taxon>Flavobacteriia</taxon>
        <taxon>Flavobacteriales</taxon>
        <taxon>Flavobacteriaceae</taxon>
        <taxon>Flavobacterium</taxon>
    </lineage>
</organism>
<reference evidence="1 2" key="1">
    <citation type="submission" date="2018-06" db="EMBL/GenBank/DDBJ databases">
        <title>Genomic Encyclopedia of Type Strains, Phase III (KMG-III): the genomes of soil and plant-associated and newly described type strains.</title>
        <authorList>
            <person name="Whitman W."/>
        </authorList>
    </citation>
    <scope>NUCLEOTIDE SEQUENCE [LARGE SCALE GENOMIC DNA]</scope>
    <source>
        <strain evidence="1 2">CGMCC 1.12504</strain>
    </source>
</reference>